<dbReference type="Pfam" id="PF07661">
    <property type="entry name" value="MORN_2"/>
    <property type="match status" value="2"/>
</dbReference>
<accession>W7YKK4</accession>
<feature type="compositionally biased region" description="Low complexity" evidence="2">
    <location>
        <begin position="192"/>
        <end position="210"/>
    </location>
</feature>
<dbReference type="eggNOG" id="COG2849">
    <property type="taxonomic scope" value="Bacteria"/>
</dbReference>
<dbReference type="STRING" id="869213.GCA_000517085_03358"/>
<feature type="coiled-coil region" evidence="1">
    <location>
        <begin position="306"/>
        <end position="340"/>
    </location>
</feature>
<dbReference type="Proteomes" id="UP000019402">
    <property type="component" value="Unassembled WGS sequence"/>
</dbReference>
<dbReference type="InterPro" id="IPR011652">
    <property type="entry name" value="MORN_2"/>
</dbReference>
<protein>
    <submittedName>
        <fullName evidence="3">MORN repeat variant</fullName>
    </submittedName>
</protein>
<keyword evidence="1" id="KW-0175">Coiled coil</keyword>
<name>W7YKK4_9BACT</name>
<proteinExistence type="predicted"/>
<dbReference type="Gene3D" id="2.20.110.10">
    <property type="entry name" value="Histone H3 K4-specific methyltransferase SET7/9 N-terminal domain"/>
    <property type="match status" value="1"/>
</dbReference>
<gene>
    <name evidence="3" type="ORF">JCM21142_41543</name>
</gene>
<evidence type="ECO:0000313" key="4">
    <source>
        <dbReference type="Proteomes" id="UP000019402"/>
    </source>
</evidence>
<feature type="compositionally biased region" description="Acidic residues" evidence="2">
    <location>
        <begin position="233"/>
        <end position="242"/>
    </location>
</feature>
<comment type="caution">
    <text evidence="3">The sequence shown here is derived from an EMBL/GenBank/DDBJ whole genome shotgun (WGS) entry which is preliminary data.</text>
</comment>
<dbReference type="AlphaFoldDB" id="W7YKK4"/>
<feature type="compositionally biased region" description="Basic and acidic residues" evidence="2">
    <location>
        <begin position="211"/>
        <end position="232"/>
    </location>
</feature>
<feature type="region of interest" description="Disordered" evidence="2">
    <location>
        <begin position="188"/>
        <end position="243"/>
    </location>
</feature>
<evidence type="ECO:0000313" key="3">
    <source>
        <dbReference type="EMBL" id="GAF02894.1"/>
    </source>
</evidence>
<organism evidence="3 4">
    <name type="scientific">Saccharicrinis fermentans DSM 9555 = JCM 21142</name>
    <dbReference type="NCBI Taxonomy" id="869213"/>
    <lineage>
        <taxon>Bacteria</taxon>
        <taxon>Pseudomonadati</taxon>
        <taxon>Bacteroidota</taxon>
        <taxon>Bacteroidia</taxon>
        <taxon>Marinilabiliales</taxon>
        <taxon>Marinilabiliaceae</taxon>
        <taxon>Saccharicrinis</taxon>
    </lineage>
</organism>
<dbReference type="OrthoDB" id="1118427at2"/>
<dbReference type="eggNOG" id="COG0515">
    <property type="taxonomic scope" value="Bacteria"/>
</dbReference>
<reference evidence="3 4" key="1">
    <citation type="journal article" date="2014" name="Genome Announc.">
        <title>Draft Genome Sequence of Cytophaga fermentans JCM 21142T, a Facultative Anaerobe Isolated from Marine Mud.</title>
        <authorList>
            <person name="Starns D."/>
            <person name="Oshima K."/>
            <person name="Suda W."/>
            <person name="Iino T."/>
            <person name="Yuki M."/>
            <person name="Inoue J."/>
            <person name="Kitamura K."/>
            <person name="Iida T."/>
            <person name="Darby A."/>
            <person name="Hattori M."/>
            <person name="Ohkuma M."/>
        </authorList>
    </citation>
    <scope>NUCLEOTIDE SEQUENCE [LARGE SCALE GENOMIC DNA]</scope>
    <source>
        <strain evidence="3 4">JCM 21142</strain>
    </source>
</reference>
<dbReference type="Gene3D" id="3.90.930.1">
    <property type="match status" value="1"/>
</dbReference>
<keyword evidence="4" id="KW-1185">Reference proteome</keyword>
<dbReference type="RefSeq" id="WP_027472787.1">
    <property type="nucleotide sequence ID" value="NZ_BAMD01000015.1"/>
</dbReference>
<evidence type="ECO:0000256" key="1">
    <source>
        <dbReference type="SAM" id="Coils"/>
    </source>
</evidence>
<dbReference type="SUPFAM" id="SSF82185">
    <property type="entry name" value="Histone H3 K4-specific methyltransferase SET7/9 N-terminal domain"/>
    <property type="match status" value="2"/>
</dbReference>
<sequence length="1065" mass="123707">MRKILLVSFFVVFCLEVQGQSKYLEDFYTIYNGKGDANGGEYSYKADVSFRADAPGLGDIRMQCSISSYQIEGLVYKGKLHSYGRGVEGMPIVITNGQFDVAATAKFNNTTISGDLGVYISFTISGVRKGAMDYYYLSKEEVKEITNTLGLKTSSDLNNLRITITHCELKKTYFEELSEFINQIKEEEKMAETSTSSSKTSTSSSVSKNQNNKENEIREDVTNEDDNGGHDNDESDDDERDYEAEKAMHDALKKTNYYNYVYSGIDQDAAYRMVQDDINRELHYKEMESSLNALGSSVYSLFENRANRKEAERASERVRKKAYKDELNAKIARISKANSKFRTDLMQEIDANYPLSSNVEQMKMRIRAIIYGYDNYIYPRNFRGRYDPHLDQIASMVEGRPVTGSREDVRGYAQLKINKVWFKGEVLNIDVSEEMVETEADVTYAPHKYMVRSLIAYNVVTNTSDIKRRIIWANETALPQSGWLNNSDFNDHLQRINDPKYIIPDKIKFSKTDMEGLAFAYDAKASIPPLEKAMQLNWRRKQLAKPDFINHYAETLKNDLDYFKGSKYEPIPYVFFNDELKSSNPNEIRVLYLLKDNKYLIFSFPEKEKLDILVEPTLWTTRREDHDKSVEYYSFGTQKFRPSKENADVYIGGESGEDLLIPNNSSNSKKIALYTNYRDGLLLKQIGYRQESDRSNWSPKIEIGTYSLHYDKDISIDPELQNKLNEFGAKASSSSYHLGLKILFHSERSGYLNPIKLNDYTYAQQKINRGGFADLYYYKLNNSSSNSNALNLYESYRIYGEVPFSNLKQYKELSHLYSSYYSFELMNTYYLSLKKFEVGREKFQEVSNKGTINTLLGIMKELSQFDYALTSIENEGRIKYYHEDGSVKALGLLVNNKKYGEWEEYHDNGTVKTRINYRRNELHGKYDEYDDKGRLKISKNYYYGGIEGEYFSYVYYNDEFHKKFSHNVDGIKHGTTTTYRNHVRFATQDYNEGLPEEYITFYYPNGNIKSRGEYINSKFQGHVQLYREDGTLKEEGECINNNKVGQWKVFDHQGKYLKIRNYDNN</sequence>
<dbReference type="EMBL" id="BAMD01000015">
    <property type="protein sequence ID" value="GAF02894.1"/>
    <property type="molecule type" value="Genomic_DNA"/>
</dbReference>
<evidence type="ECO:0000256" key="2">
    <source>
        <dbReference type="SAM" id="MobiDB-lite"/>
    </source>
</evidence>